<dbReference type="AlphaFoldDB" id="A0A7K3NNJ1"/>
<reference evidence="5 6" key="1">
    <citation type="submission" date="2020-02" db="EMBL/GenBank/DDBJ databases">
        <title>Comparative genomics of sulfur disproportionating microorganisms.</title>
        <authorList>
            <person name="Ward L.M."/>
            <person name="Bertran E."/>
            <person name="Johnston D.T."/>
        </authorList>
    </citation>
    <scope>NUCLEOTIDE SEQUENCE [LARGE SCALE GENOMIC DNA]</scope>
    <source>
        <strain evidence="5 6">DSM 3696</strain>
    </source>
</reference>
<dbReference type="PANTHER" id="PTHR44591:SF3">
    <property type="entry name" value="RESPONSE REGULATORY DOMAIN-CONTAINING PROTEIN"/>
    <property type="match status" value="1"/>
</dbReference>
<dbReference type="Proteomes" id="UP000469724">
    <property type="component" value="Unassembled WGS sequence"/>
</dbReference>
<dbReference type="InterPro" id="IPR001789">
    <property type="entry name" value="Sig_transdc_resp-reg_receiver"/>
</dbReference>
<feature type="modified residue" description="4-aspartylphosphate" evidence="2">
    <location>
        <position position="77"/>
    </location>
</feature>
<dbReference type="PROSITE" id="PS50110">
    <property type="entry name" value="RESPONSE_REGULATORY"/>
    <property type="match status" value="1"/>
</dbReference>
<sequence>MTHPARAVRLPQYAVPPGAQPEPGFSNVLVVAENEGHGRVDREFLKKARIFSPRVVYSAKQAMEALSRHGADLLLCDGRLTDATGLEFVAAIKAHPRLKLLPVIMLSLENSREAVIEAARLGVCGYLLRPYSQAAFSRYLALARAMREFTLDAAAGMAQAAREVLSGRADGQDAGIIPVPPLPTVGAGGGPGLSSEEAPRFYRLGLRRLAAEDYEAAAQGFSRATTLNALYVEAHLGLAETYRARGDARRYREAMKRAADACVRARRFEALRDRFARMLQADAEGFNPFFALGNENLRSRDYQGAVASYRDALSLDPDKGDIFLQLGKAYHFLRRKDLAVKAVSRGMALGGEPSEAKALLFRLTGRDPDAVEAMGQEGAEADMTLPWALRVACRVAGLVTEGLYKLRRQAA</sequence>
<dbReference type="SMART" id="SM00028">
    <property type="entry name" value="TPR"/>
    <property type="match status" value="3"/>
</dbReference>
<keyword evidence="6" id="KW-1185">Reference proteome</keyword>
<dbReference type="InterPro" id="IPR019734">
    <property type="entry name" value="TPR_rpt"/>
</dbReference>
<dbReference type="GO" id="GO:0000160">
    <property type="term" value="P:phosphorelay signal transduction system"/>
    <property type="evidence" value="ECO:0007669"/>
    <property type="project" value="InterPro"/>
</dbReference>
<evidence type="ECO:0000259" key="4">
    <source>
        <dbReference type="PROSITE" id="PS50110"/>
    </source>
</evidence>
<dbReference type="Gene3D" id="1.25.40.10">
    <property type="entry name" value="Tetratricopeptide repeat domain"/>
    <property type="match status" value="2"/>
</dbReference>
<evidence type="ECO:0000313" key="5">
    <source>
        <dbReference type="EMBL" id="NDY57762.1"/>
    </source>
</evidence>
<comment type="caution">
    <text evidence="5">The sequence shown here is derived from an EMBL/GenBank/DDBJ whole genome shotgun (WGS) entry which is preliminary data.</text>
</comment>
<protein>
    <submittedName>
        <fullName evidence="5">Response regulator</fullName>
    </submittedName>
</protein>
<feature type="domain" description="Response regulatory" evidence="4">
    <location>
        <begin position="27"/>
        <end position="144"/>
    </location>
</feature>
<keyword evidence="1 2" id="KW-0597">Phosphoprotein</keyword>
<dbReference type="PROSITE" id="PS50005">
    <property type="entry name" value="TPR"/>
    <property type="match status" value="1"/>
</dbReference>
<dbReference type="EMBL" id="JAAGRQ010000061">
    <property type="protein sequence ID" value="NDY57762.1"/>
    <property type="molecule type" value="Genomic_DNA"/>
</dbReference>
<organism evidence="5 6">
    <name type="scientific">Desulfolutivibrio sulfodismutans</name>
    <dbReference type="NCBI Taxonomy" id="63561"/>
    <lineage>
        <taxon>Bacteria</taxon>
        <taxon>Pseudomonadati</taxon>
        <taxon>Thermodesulfobacteriota</taxon>
        <taxon>Desulfovibrionia</taxon>
        <taxon>Desulfovibrionales</taxon>
        <taxon>Desulfovibrionaceae</taxon>
        <taxon>Desulfolutivibrio</taxon>
    </lineage>
</organism>
<dbReference type="InterPro" id="IPR050595">
    <property type="entry name" value="Bact_response_regulator"/>
</dbReference>
<dbReference type="PANTHER" id="PTHR44591">
    <property type="entry name" value="STRESS RESPONSE REGULATOR PROTEIN 1"/>
    <property type="match status" value="1"/>
</dbReference>
<name>A0A7K3NNJ1_9BACT</name>
<dbReference type="InterPro" id="IPR011990">
    <property type="entry name" value="TPR-like_helical_dom_sf"/>
</dbReference>
<dbReference type="SMART" id="SM00448">
    <property type="entry name" value="REC"/>
    <property type="match status" value="1"/>
</dbReference>
<proteinExistence type="predicted"/>
<accession>A0A7K3NNJ1</accession>
<feature type="repeat" description="TPR" evidence="3">
    <location>
        <begin position="286"/>
        <end position="319"/>
    </location>
</feature>
<evidence type="ECO:0000313" key="6">
    <source>
        <dbReference type="Proteomes" id="UP000469724"/>
    </source>
</evidence>
<dbReference type="RefSeq" id="WP_163302845.1">
    <property type="nucleotide sequence ID" value="NZ_JAAGRQ010000061.1"/>
</dbReference>
<keyword evidence="3" id="KW-0802">TPR repeat</keyword>
<gene>
    <name evidence="5" type="ORF">G3N56_13580</name>
</gene>
<dbReference type="Gene3D" id="3.40.50.2300">
    <property type="match status" value="1"/>
</dbReference>
<dbReference type="InterPro" id="IPR011006">
    <property type="entry name" value="CheY-like_superfamily"/>
</dbReference>
<dbReference type="SUPFAM" id="SSF52172">
    <property type="entry name" value="CheY-like"/>
    <property type="match status" value="1"/>
</dbReference>
<dbReference type="SUPFAM" id="SSF48452">
    <property type="entry name" value="TPR-like"/>
    <property type="match status" value="1"/>
</dbReference>
<dbReference type="Pfam" id="PF00072">
    <property type="entry name" value="Response_reg"/>
    <property type="match status" value="1"/>
</dbReference>
<evidence type="ECO:0000256" key="3">
    <source>
        <dbReference type="PROSITE-ProRule" id="PRU00339"/>
    </source>
</evidence>
<evidence type="ECO:0000256" key="2">
    <source>
        <dbReference type="PROSITE-ProRule" id="PRU00169"/>
    </source>
</evidence>
<evidence type="ECO:0000256" key="1">
    <source>
        <dbReference type="ARBA" id="ARBA00022553"/>
    </source>
</evidence>
<dbReference type="Pfam" id="PF13414">
    <property type="entry name" value="TPR_11"/>
    <property type="match status" value="1"/>
</dbReference>